<evidence type="ECO:0000256" key="1">
    <source>
        <dbReference type="SAM" id="MobiDB-lite"/>
    </source>
</evidence>
<feature type="chain" id="PRO_5045459856" description="Acid-shock protein" evidence="2">
    <location>
        <begin position="23"/>
        <end position="93"/>
    </location>
</feature>
<feature type="compositionally biased region" description="Polar residues" evidence="1">
    <location>
        <begin position="22"/>
        <end position="37"/>
    </location>
</feature>
<keyword evidence="2" id="KW-0732">Signal</keyword>
<accession>A0ABW8K5I3</accession>
<name>A0ABW8K5I3_9GAMM</name>
<evidence type="ECO:0000313" key="4">
    <source>
        <dbReference type="Proteomes" id="UP001620408"/>
    </source>
</evidence>
<dbReference type="Proteomes" id="UP001620408">
    <property type="component" value="Unassembled WGS sequence"/>
</dbReference>
<evidence type="ECO:0000256" key="2">
    <source>
        <dbReference type="SAM" id="SignalP"/>
    </source>
</evidence>
<protein>
    <recommendedName>
        <fullName evidence="5">Acid-shock protein</fullName>
    </recommendedName>
</protein>
<organism evidence="3 4">
    <name type="scientific">Dyella koreensis</name>
    <dbReference type="NCBI Taxonomy" id="311235"/>
    <lineage>
        <taxon>Bacteria</taxon>
        <taxon>Pseudomonadati</taxon>
        <taxon>Pseudomonadota</taxon>
        <taxon>Gammaproteobacteria</taxon>
        <taxon>Lysobacterales</taxon>
        <taxon>Rhodanobacteraceae</taxon>
        <taxon>Dyella</taxon>
    </lineage>
</organism>
<evidence type="ECO:0008006" key="5">
    <source>
        <dbReference type="Google" id="ProtNLM"/>
    </source>
</evidence>
<evidence type="ECO:0000313" key="3">
    <source>
        <dbReference type="EMBL" id="MFK2917168.1"/>
    </source>
</evidence>
<sequence length="93" mass="9856">MRNIMFAALVGATSILALSAQAQDATKAETTAQQDPSKTIEAAASTPRTDGHTITSHNPNASQKSHLDWKKVEPAKKTGAHMKKTSDDVPGED</sequence>
<feature type="compositionally biased region" description="Polar residues" evidence="1">
    <location>
        <begin position="46"/>
        <end position="64"/>
    </location>
</feature>
<proteinExistence type="predicted"/>
<feature type="signal peptide" evidence="2">
    <location>
        <begin position="1"/>
        <end position="22"/>
    </location>
</feature>
<keyword evidence="4" id="KW-1185">Reference proteome</keyword>
<dbReference type="EMBL" id="JADIKD010000009">
    <property type="protein sequence ID" value="MFK2917168.1"/>
    <property type="molecule type" value="Genomic_DNA"/>
</dbReference>
<feature type="compositionally biased region" description="Basic and acidic residues" evidence="1">
    <location>
        <begin position="65"/>
        <end position="76"/>
    </location>
</feature>
<dbReference type="RefSeq" id="WP_379985404.1">
    <property type="nucleotide sequence ID" value="NZ_JADIKD010000009.1"/>
</dbReference>
<feature type="region of interest" description="Disordered" evidence="1">
    <location>
        <begin position="22"/>
        <end position="93"/>
    </location>
</feature>
<gene>
    <name evidence="3" type="ORF">ISS97_07830</name>
</gene>
<comment type="caution">
    <text evidence="3">The sequence shown here is derived from an EMBL/GenBank/DDBJ whole genome shotgun (WGS) entry which is preliminary data.</text>
</comment>
<reference evidence="3 4" key="1">
    <citation type="submission" date="2020-10" db="EMBL/GenBank/DDBJ databases">
        <title>Phylogeny of dyella-like bacteria.</title>
        <authorList>
            <person name="Fu J."/>
        </authorList>
    </citation>
    <scope>NUCLEOTIDE SEQUENCE [LARGE SCALE GENOMIC DNA]</scope>
    <source>
        <strain evidence="3 4">BB4</strain>
    </source>
</reference>